<feature type="compositionally biased region" description="Gly residues" evidence="1">
    <location>
        <begin position="29"/>
        <end position="38"/>
    </location>
</feature>
<protein>
    <submittedName>
        <fullName evidence="2">Uncharacterized protein</fullName>
    </submittedName>
</protein>
<accession>A0ABP8KEW0</accession>
<reference evidence="3" key="1">
    <citation type="journal article" date="2019" name="Int. J. Syst. Evol. Microbiol.">
        <title>The Global Catalogue of Microorganisms (GCM) 10K type strain sequencing project: providing services to taxonomists for standard genome sequencing and annotation.</title>
        <authorList>
            <consortium name="The Broad Institute Genomics Platform"/>
            <consortium name="The Broad Institute Genome Sequencing Center for Infectious Disease"/>
            <person name="Wu L."/>
            <person name="Ma J."/>
        </authorList>
    </citation>
    <scope>NUCLEOTIDE SEQUENCE [LARGE SCALE GENOMIC DNA]</scope>
    <source>
        <strain evidence="3">JCM 17925</strain>
    </source>
</reference>
<evidence type="ECO:0000313" key="3">
    <source>
        <dbReference type="Proteomes" id="UP001500936"/>
    </source>
</evidence>
<dbReference type="EMBL" id="BAABHB010000003">
    <property type="protein sequence ID" value="GAA4405214.1"/>
    <property type="molecule type" value="Genomic_DNA"/>
</dbReference>
<proteinExistence type="predicted"/>
<comment type="caution">
    <text evidence="2">The sequence shown here is derived from an EMBL/GenBank/DDBJ whole genome shotgun (WGS) entry which is preliminary data.</text>
</comment>
<sequence length="59" mass="6187">MPVAEHLKTGVRKTLELNTGQELVKKGLAGDGKMGGGNQRLLPKNNYPGGPCFWAGPPG</sequence>
<keyword evidence="3" id="KW-1185">Reference proteome</keyword>
<dbReference type="Proteomes" id="UP001500936">
    <property type="component" value="Unassembled WGS sequence"/>
</dbReference>
<gene>
    <name evidence="2" type="ORF">GCM10023187_23410</name>
</gene>
<feature type="region of interest" description="Disordered" evidence="1">
    <location>
        <begin position="28"/>
        <end position="48"/>
    </location>
</feature>
<evidence type="ECO:0000256" key="1">
    <source>
        <dbReference type="SAM" id="MobiDB-lite"/>
    </source>
</evidence>
<organism evidence="2 3">
    <name type="scientific">Nibrella viscosa</name>
    <dbReference type="NCBI Taxonomy" id="1084524"/>
    <lineage>
        <taxon>Bacteria</taxon>
        <taxon>Pseudomonadati</taxon>
        <taxon>Bacteroidota</taxon>
        <taxon>Cytophagia</taxon>
        <taxon>Cytophagales</taxon>
        <taxon>Spirosomataceae</taxon>
        <taxon>Nibrella</taxon>
    </lineage>
</organism>
<name>A0ABP8KEW0_9BACT</name>
<evidence type="ECO:0000313" key="2">
    <source>
        <dbReference type="EMBL" id="GAA4405214.1"/>
    </source>
</evidence>